<organism evidence="2 3">
    <name type="scientific">Pseudoalteromonas rubra</name>
    <dbReference type="NCBI Taxonomy" id="43658"/>
    <lineage>
        <taxon>Bacteria</taxon>
        <taxon>Pseudomonadati</taxon>
        <taxon>Pseudomonadota</taxon>
        <taxon>Gammaproteobacteria</taxon>
        <taxon>Alteromonadales</taxon>
        <taxon>Pseudoalteromonadaceae</taxon>
        <taxon>Pseudoalteromonas</taxon>
    </lineage>
</organism>
<feature type="compositionally biased region" description="Acidic residues" evidence="1">
    <location>
        <begin position="1"/>
        <end position="44"/>
    </location>
</feature>
<evidence type="ECO:0000256" key="1">
    <source>
        <dbReference type="SAM" id="MobiDB-lite"/>
    </source>
</evidence>
<feature type="non-terminal residue" evidence="2">
    <location>
        <position position="86"/>
    </location>
</feature>
<name>A0A0F4Q4P0_9GAMM</name>
<evidence type="ECO:0000313" key="3">
    <source>
        <dbReference type="Proteomes" id="UP000033452"/>
    </source>
</evidence>
<feature type="compositionally biased region" description="Acidic residues" evidence="1">
    <location>
        <begin position="66"/>
        <end position="86"/>
    </location>
</feature>
<sequence>ESSSLLDDELDEDGEELLDFGGDFDDLDGPDFEIELEESSEQDSEPTAFEQAEDVTQDETPASEETPFEDDLTDDTLTDDALAEED</sequence>
<feature type="non-terminal residue" evidence="2">
    <location>
        <position position="1"/>
    </location>
</feature>
<reference evidence="2 3" key="1">
    <citation type="journal article" date="2015" name="BMC Genomics">
        <title>Genome mining reveals unlocked bioactive potential of marine Gram-negative bacteria.</title>
        <authorList>
            <person name="Machado H."/>
            <person name="Sonnenschein E.C."/>
            <person name="Melchiorsen J."/>
            <person name="Gram L."/>
        </authorList>
    </citation>
    <scope>NUCLEOTIDE SEQUENCE [LARGE SCALE GENOMIC DNA]</scope>
    <source>
        <strain evidence="2 3">S2471</strain>
    </source>
</reference>
<dbReference type="EMBL" id="JXYA01000149">
    <property type="protein sequence ID" value="KJZ02623.1"/>
    <property type="molecule type" value="Genomic_DNA"/>
</dbReference>
<feature type="region of interest" description="Disordered" evidence="1">
    <location>
        <begin position="1"/>
        <end position="86"/>
    </location>
</feature>
<evidence type="ECO:0000313" key="2">
    <source>
        <dbReference type="EMBL" id="KJZ02623.1"/>
    </source>
</evidence>
<dbReference type="RefSeq" id="WP_046007499.1">
    <property type="nucleotide sequence ID" value="NZ_JXYA01000149.1"/>
</dbReference>
<gene>
    <name evidence="2" type="ORF">TW77_24005</name>
</gene>
<keyword evidence="3" id="KW-1185">Reference proteome</keyword>
<protein>
    <submittedName>
        <fullName evidence="2">Uncharacterized protein</fullName>
    </submittedName>
</protein>
<dbReference type="Proteomes" id="UP000033452">
    <property type="component" value="Unassembled WGS sequence"/>
</dbReference>
<accession>A0A0F4Q4P0</accession>
<proteinExistence type="predicted"/>
<dbReference type="AlphaFoldDB" id="A0A0F4Q4P0"/>
<dbReference type="PATRIC" id="fig|43658.5.peg.5115"/>
<comment type="caution">
    <text evidence="2">The sequence shown here is derived from an EMBL/GenBank/DDBJ whole genome shotgun (WGS) entry which is preliminary data.</text>
</comment>